<keyword evidence="3" id="KW-1185">Reference proteome</keyword>
<feature type="compositionally biased region" description="Polar residues" evidence="1">
    <location>
        <begin position="44"/>
        <end position="61"/>
    </location>
</feature>
<reference evidence="2" key="1">
    <citation type="submission" date="2023-03" db="EMBL/GenBank/DDBJ databases">
        <title>Massive genome expansion in bonnet fungi (Mycena s.s.) driven by repeated elements and novel gene families across ecological guilds.</title>
        <authorList>
            <consortium name="Lawrence Berkeley National Laboratory"/>
            <person name="Harder C.B."/>
            <person name="Miyauchi S."/>
            <person name="Viragh M."/>
            <person name="Kuo A."/>
            <person name="Thoen E."/>
            <person name="Andreopoulos B."/>
            <person name="Lu D."/>
            <person name="Skrede I."/>
            <person name="Drula E."/>
            <person name="Henrissat B."/>
            <person name="Morin E."/>
            <person name="Kohler A."/>
            <person name="Barry K."/>
            <person name="LaButti K."/>
            <person name="Morin E."/>
            <person name="Salamov A."/>
            <person name="Lipzen A."/>
            <person name="Mereny Z."/>
            <person name="Hegedus B."/>
            <person name="Baldrian P."/>
            <person name="Stursova M."/>
            <person name="Weitz H."/>
            <person name="Taylor A."/>
            <person name="Grigoriev I.V."/>
            <person name="Nagy L.G."/>
            <person name="Martin F."/>
            <person name="Kauserud H."/>
        </authorList>
    </citation>
    <scope>NUCLEOTIDE SEQUENCE</scope>
    <source>
        <strain evidence="2">CBHHK002</strain>
    </source>
</reference>
<organism evidence="2 3">
    <name type="scientific">Mycena albidolilacea</name>
    <dbReference type="NCBI Taxonomy" id="1033008"/>
    <lineage>
        <taxon>Eukaryota</taxon>
        <taxon>Fungi</taxon>
        <taxon>Dikarya</taxon>
        <taxon>Basidiomycota</taxon>
        <taxon>Agaricomycotina</taxon>
        <taxon>Agaricomycetes</taxon>
        <taxon>Agaricomycetidae</taxon>
        <taxon>Agaricales</taxon>
        <taxon>Marasmiineae</taxon>
        <taxon>Mycenaceae</taxon>
        <taxon>Mycena</taxon>
    </lineage>
</organism>
<evidence type="ECO:0000313" key="3">
    <source>
        <dbReference type="Proteomes" id="UP001218218"/>
    </source>
</evidence>
<feature type="region of interest" description="Disordered" evidence="1">
    <location>
        <begin position="39"/>
        <end position="90"/>
    </location>
</feature>
<evidence type="ECO:0000256" key="1">
    <source>
        <dbReference type="SAM" id="MobiDB-lite"/>
    </source>
</evidence>
<dbReference type="AlphaFoldDB" id="A0AAD7F4P7"/>
<dbReference type="EMBL" id="JARIHO010000002">
    <property type="protein sequence ID" value="KAJ7366186.1"/>
    <property type="molecule type" value="Genomic_DNA"/>
</dbReference>
<feature type="compositionally biased region" description="Low complexity" evidence="1">
    <location>
        <begin position="62"/>
        <end position="86"/>
    </location>
</feature>
<dbReference type="Proteomes" id="UP001218218">
    <property type="component" value="Unassembled WGS sequence"/>
</dbReference>
<sequence>MATQAHIDARIANASDYTLLSGTASVSVGGRLISRSDVPALSSKKASTGRSASTSQSEKPTTASPRNSRSPASTPRTPTTSSRSASQWTSQNGQIEIKLVNPALRLPSGISNSINLNHIIDMKESIHDAGAACRARVRGAADEPTDRAVEALGLDRKLNWVCSVGAQAKINLALEWEVTVSPASVQAVGL</sequence>
<proteinExistence type="predicted"/>
<comment type="caution">
    <text evidence="2">The sequence shown here is derived from an EMBL/GenBank/DDBJ whole genome shotgun (WGS) entry which is preliminary data.</text>
</comment>
<gene>
    <name evidence="2" type="ORF">DFH08DRAFT_1002861</name>
</gene>
<evidence type="ECO:0000313" key="2">
    <source>
        <dbReference type="EMBL" id="KAJ7366186.1"/>
    </source>
</evidence>
<name>A0AAD7F4P7_9AGAR</name>
<accession>A0AAD7F4P7</accession>
<protein>
    <submittedName>
        <fullName evidence="2">Uncharacterized protein</fullName>
    </submittedName>
</protein>